<dbReference type="GO" id="GO:0005524">
    <property type="term" value="F:ATP binding"/>
    <property type="evidence" value="ECO:0007669"/>
    <property type="project" value="UniProtKB-KW"/>
</dbReference>
<dbReference type="RefSeq" id="XP_019039822.1">
    <property type="nucleotide sequence ID" value="XM_019181047.1"/>
</dbReference>
<dbReference type="STRING" id="683960.A0A1E3P5A5"/>
<proteinExistence type="predicted"/>
<reference evidence="11 12" key="1">
    <citation type="journal article" date="2016" name="Proc. Natl. Acad. Sci. U.S.A.">
        <title>Comparative genomics of biotechnologically important yeasts.</title>
        <authorList>
            <person name="Riley R."/>
            <person name="Haridas S."/>
            <person name="Wolfe K.H."/>
            <person name="Lopes M.R."/>
            <person name="Hittinger C.T."/>
            <person name="Goeker M."/>
            <person name="Salamov A.A."/>
            <person name="Wisecaver J.H."/>
            <person name="Long T.M."/>
            <person name="Calvey C.H."/>
            <person name="Aerts A.L."/>
            <person name="Barry K.W."/>
            <person name="Choi C."/>
            <person name="Clum A."/>
            <person name="Coughlan A.Y."/>
            <person name="Deshpande S."/>
            <person name="Douglass A.P."/>
            <person name="Hanson S.J."/>
            <person name="Klenk H.-P."/>
            <person name="LaButti K.M."/>
            <person name="Lapidus A."/>
            <person name="Lindquist E.A."/>
            <person name="Lipzen A.M."/>
            <person name="Meier-Kolthoff J.P."/>
            <person name="Ohm R.A."/>
            <person name="Otillar R.P."/>
            <person name="Pangilinan J.L."/>
            <person name="Peng Y."/>
            <person name="Rokas A."/>
            <person name="Rosa C.A."/>
            <person name="Scheuner C."/>
            <person name="Sibirny A.A."/>
            <person name="Slot J.C."/>
            <person name="Stielow J.B."/>
            <person name="Sun H."/>
            <person name="Kurtzman C.P."/>
            <person name="Blackwell M."/>
            <person name="Grigoriev I.V."/>
            <person name="Jeffries T.W."/>
        </authorList>
    </citation>
    <scope>NUCLEOTIDE SEQUENCE [LARGE SCALE GENOMIC DNA]</scope>
    <source>
        <strain evidence="12">ATCC 58044 / CBS 1984 / NCYC 433 / NRRL Y-366-8</strain>
    </source>
</reference>
<evidence type="ECO:0000256" key="5">
    <source>
        <dbReference type="ARBA" id="ARBA00022741"/>
    </source>
</evidence>
<evidence type="ECO:0000256" key="9">
    <source>
        <dbReference type="ARBA" id="ARBA00048108"/>
    </source>
</evidence>
<evidence type="ECO:0000256" key="7">
    <source>
        <dbReference type="ARBA" id="ARBA00029814"/>
    </source>
</evidence>
<dbReference type="NCBIfam" id="TIGR00290">
    <property type="entry name" value="MJ0570_dom"/>
    <property type="match status" value="1"/>
</dbReference>
<dbReference type="CDD" id="cd01994">
    <property type="entry name" value="AANH_PF0828-like"/>
    <property type="match status" value="1"/>
</dbReference>
<feature type="domain" description="Diphthamide synthase" evidence="10">
    <location>
        <begin position="1"/>
        <end position="228"/>
    </location>
</feature>
<dbReference type="FunFam" id="3.40.50.620:FF:000145">
    <property type="entry name" value="ATP-binding domain containing protein"/>
    <property type="match status" value="1"/>
</dbReference>
<dbReference type="Pfam" id="PF01042">
    <property type="entry name" value="Ribonuc_L-PSP"/>
    <property type="match status" value="2"/>
</dbReference>
<sequence length="546" mass="60824">MKVVALVSGGKDSCFNILHCLAQGHELIALANLKPADPSVQELDSFMFQTVGHDALEFYSECVGVPMFRGDINGKSVNQQLDYKITQEDEIEDLYLLLEKVKIAHPDVEAVSVGAILSSYQRTRVENVCQRLGLTSLAFLWQRDQLELMTEMVESSMDARIIKVAAVGLNESHLGQSLKQIFPTLLRLNQKFQVHICGEGGEFETLVLDAPFFVKKLEFNEFEKVVSNDGVAYLKPIVKVVEKTKEDGEYHRVQERNVDWKKFLPSATGLLREQFQDIYESLPQSFEAAESTKGASSYNQEPEQTTKKMGNKLFISNISSLETSVEEQVADVLSILNSILQKNDVDSSHIQHLTLLISSMSNFAKINSIYVKNFTAPLPPSRVCVQTQLPEGVHLQVSVVVMLDSQKKTGLHVQGRSYWAPANIGPYSQTIIDENLTATLSGQIPLIPSSMELSKESPLFNAVLSLQHFDNVKQVIGCVNQLSVVSFVKSPELVKGASNIWESYSSGEDMNPQNSLLIVQVEELPKSANVEWGGLSYKKLTNLYED</sequence>
<dbReference type="PANTHER" id="PTHR12196">
    <property type="entry name" value="DOMAIN OF UNKNOWN FUNCTION 71 DUF71 -CONTAINING PROTEIN"/>
    <property type="match status" value="1"/>
</dbReference>
<keyword evidence="4" id="KW-0436">Ligase</keyword>
<keyword evidence="6" id="KW-0067">ATP-binding</keyword>
<dbReference type="InterPro" id="IPR035959">
    <property type="entry name" value="RutC-like_sf"/>
</dbReference>
<comment type="catalytic activity">
    <reaction evidence="9">
        <text>diphthine-[translation elongation factor 2] + NH4(+) + ATP = diphthamide-[translation elongation factor 2] + AMP + diphosphate + H(+)</text>
        <dbReference type="Rhea" id="RHEA:19753"/>
        <dbReference type="Rhea" id="RHEA-COMP:10172"/>
        <dbReference type="Rhea" id="RHEA-COMP:10174"/>
        <dbReference type="ChEBI" id="CHEBI:15378"/>
        <dbReference type="ChEBI" id="CHEBI:16692"/>
        <dbReference type="ChEBI" id="CHEBI:28938"/>
        <dbReference type="ChEBI" id="CHEBI:30616"/>
        <dbReference type="ChEBI" id="CHEBI:33019"/>
        <dbReference type="ChEBI" id="CHEBI:82696"/>
        <dbReference type="ChEBI" id="CHEBI:456215"/>
        <dbReference type="EC" id="6.3.1.14"/>
    </reaction>
</comment>
<dbReference type="CDD" id="cd06156">
    <property type="entry name" value="eu_AANH_C_2"/>
    <property type="match status" value="1"/>
</dbReference>
<name>A0A1E3P5A5_WICAA</name>
<evidence type="ECO:0000256" key="6">
    <source>
        <dbReference type="ARBA" id="ARBA00022840"/>
    </source>
</evidence>
<evidence type="ECO:0000256" key="1">
    <source>
        <dbReference type="ARBA" id="ARBA00005156"/>
    </source>
</evidence>
<dbReference type="SUPFAM" id="SSF52402">
    <property type="entry name" value="Adenine nucleotide alpha hydrolases-like"/>
    <property type="match status" value="1"/>
</dbReference>
<feature type="non-terminal residue" evidence="11">
    <location>
        <position position="546"/>
    </location>
</feature>
<dbReference type="SUPFAM" id="SSF55298">
    <property type="entry name" value="YjgF-like"/>
    <property type="match status" value="2"/>
</dbReference>
<dbReference type="Pfam" id="PF01902">
    <property type="entry name" value="Diphthami_syn_2"/>
    <property type="match status" value="1"/>
</dbReference>
<keyword evidence="5" id="KW-0547">Nucleotide-binding</keyword>
<evidence type="ECO:0000256" key="3">
    <source>
        <dbReference type="ARBA" id="ARBA00018426"/>
    </source>
</evidence>
<dbReference type="AlphaFoldDB" id="A0A1E3P5A5"/>
<gene>
    <name evidence="11" type="ORF">WICANDRAFT_24674</name>
</gene>
<protein>
    <recommendedName>
        <fullName evidence="3">Diphthine--ammonia ligase</fullName>
        <ecNumber evidence="2">6.3.1.14</ecNumber>
    </recommendedName>
    <alternativeName>
        <fullName evidence="7">Diphthamide synthase</fullName>
    </alternativeName>
    <alternativeName>
        <fullName evidence="8">Diphthamide synthetase</fullName>
    </alternativeName>
</protein>
<evidence type="ECO:0000259" key="10">
    <source>
        <dbReference type="Pfam" id="PF01902"/>
    </source>
</evidence>
<evidence type="ECO:0000256" key="4">
    <source>
        <dbReference type="ARBA" id="ARBA00022598"/>
    </source>
</evidence>
<evidence type="ECO:0000256" key="2">
    <source>
        <dbReference type="ARBA" id="ARBA00012089"/>
    </source>
</evidence>
<dbReference type="EMBL" id="KV454209">
    <property type="protein sequence ID" value="ODQ60615.1"/>
    <property type="molecule type" value="Genomic_DNA"/>
</dbReference>
<organism evidence="11 12">
    <name type="scientific">Wickerhamomyces anomalus (strain ATCC 58044 / CBS 1984 / NCYC 433 / NRRL Y-366-8)</name>
    <name type="common">Yeast</name>
    <name type="synonym">Hansenula anomala</name>
    <dbReference type="NCBI Taxonomy" id="683960"/>
    <lineage>
        <taxon>Eukaryota</taxon>
        <taxon>Fungi</taxon>
        <taxon>Dikarya</taxon>
        <taxon>Ascomycota</taxon>
        <taxon>Saccharomycotina</taxon>
        <taxon>Saccharomycetes</taxon>
        <taxon>Phaffomycetales</taxon>
        <taxon>Wickerhamomycetaceae</taxon>
        <taxon>Wickerhamomyces</taxon>
    </lineage>
</organism>
<dbReference type="InterPro" id="IPR006175">
    <property type="entry name" value="YjgF/YER057c/UK114"/>
</dbReference>
<accession>A0A1E3P5A5</accession>
<dbReference type="GeneID" id="30198293"/>
<dbReference type="Gene3D" id="3.30.1330.40">
    <property type="entry name" value="RutC-like"/>
    <property type="match status" value="2"/>
</dbReference>
<comment type="pathway">
    <text evidence="1">Protein modification; peptidyl-diphthamide biosynthesis.</text>
</comment>
<dbReference type="GO" id="GO:0017178">
    <property type="term" value="F:diphthine-ammonia ligase activity"/>
    <property type="evidence" value="ECO:0007669"/>
    <property type="project" value="UniProtKB-EC"/>
</dbReference>
<evidence type="ECO:0000313" key="11">
    <source>
        <dbReference type="EMBL" id="ODQ60615.1"/>
    </source>
</evidence>
<dbReference type="EC" id="6.3.1.14" evidence="2"/>
<dbReference type="OrthoDB" id="686384at2759"/>
<dbReference type="Proteomes" id="UP000094112">
    <property type="component" value="Unassembled WGS sequence"/>
</dbReference>
<dbReference type="PANTHER" id="PTHR12196:SF2">
    <property type="entry name" value="DIPHTHINE--AMMONIA LIGASE"/>
    <property type="match status" value="1"/>
</dbReference>
<evidence type="ECO:0000313" key="12">
    <source>
        <dbReference type="Proteomes" id="UP000094112"/>
    </source>
</evidence>
<dbReference type="InterPro" id="IPR002761">
    <property type="entry name" value="Diphthami_syn_dom"/>
</dbReference>
<dbReference type="InterPro" id="IPR014729">
    <property type="entry name" value="Rossmann-like_a/b/a_fold"/>
</dbReference>
<dbReference type="FunFam" id="3.90.1490.10:FF:000001">
    <property type="entry name" value="Diphthine--ammonia ligase"/>
    <property type="match status" value="1"/>
</dbReference>
<dbReference type="InterPro" id="IPR030662">
    <property type="entry name" value="DPH6/MJ0570"/>
</dbReference>
<keyword evidence="12" id="KW-1185">Reference proteome</keyword>
<dbReference type="GO" id="GO:0017183">
    <property type="term" value="P:protein histidyl modification to diphthamide"/>
    <property type="evidence" value="ECO:0007669"/>
    <property type="project" value="TreeGrafter"/>
</dbReference>
<dbReference type="Gene3D" id="3.90.1490.10">
    <property type="entry name" value="putative n-type atp pyrophosphatase, domain 2"/>
    <property type="match status" value="1"/>
</dbReference>
<dbReference type="CDD" id="cd06155">
    <property type="entry name" value="eu_AANH_C_1"/>
    <property type="match status" value="1"/>
</dbReference>
<evidence type="ECO:0000256" key="8">
    <source>
        <dbReference type="ARBA" id="ARBA00031552"/>
    </source>
</evidence>
<dbReference type="Gene3D" id="3.40.50.620">
    <property type="entry name" value="HUPs"/>
    <property type="match status" value="1"/>
</dbReference>